<dbReference type="GO" id="GO:0016757">
    <property type="term" value="F:glycosyltransferase activity"/>
    <property type="evidence" value="ECO:0007669"/>
    <property type="project" value="InterPro"/>
</dbReference>
<dbReference type="STRING" id="519442.Huta_1121"/>
<evidence type="ECO:0000313" key="3">
    <source>
        <dbReference type="EMBL" id="ACV11299.1"/>
    </source>
</evidence>
<dbReference type="GeneID" id="31401032"/>
<dbReference type="HOGENOM" id="CLU_009583_37_1_2"/>
<dbReference type="AlphaFoldDB" id="C7NM91"/>
<protein>
    <submittedName>
        <fullName evidence="3">Glycosyl transferase group 1</fullName>
    </submittedName>
</protein>
<dbReference type="EMBL" id="CP001687">
    <property type="protein sequence ID" value="ACV11299.1"/>
    <property type="molecule type" value="Genomic_DNA"/>
</dbReference>
<dbReference type="Pfam" id="PF00534">
    <property type="entry name" value="Glycos_transf_1"/>
    <property type="match status" value="1"/>
</dbReference>
<dbReference type="PANTHER" id="PTHR46401:SF2">
    <property type="entry name" value="GLYCOSYLTRANSFERASE WBBK-RELATED"/>
    <property type="match status" value="1"/>
</dbReference>
<dbReference type="PANTHER" id="PTHR46401">
    <property type="entry name" value="GLYCOSYLTRANSFERASE WBBK-RELATED"/>
    <property type="match status" value="1"/>
</dbReference>
<accession>C7NM91</accession>
<name>C7NM91_HALUD</name>
<dbReference type="InterPro" id="IPR001296">
    <property type="entry name" value="Glyco_trans_1"/>
</dbReference>
<sequence length="386" mass="44133">MTDVSLVGYADIGSQPGQDFTELANALFDERILSQAYCRGIEGTELPEERVTTPIPFGRRFPRLINGIGRHVYDIQNRYYSEYMFDYYSAKRISKTDDIQLHFSPGYPKTLEKGKEHSDQVIVRTATEYEREKKKRLAPEYKKYTINSYPIPKKRIKRREETINKADKVIAISKFVKESLINGGVPENKIDLAPFGVNSDDYPTKTEDIDKFTVLFIGSININKGVPYLLDAWQKNGWEYDNEAQLILGGRISPELEEIIEEKNINNLKTPGYVEPRNYYQNASVFCFPSLSEGFGKVILEAMASGLPVISTEYTGARDVMTDGEEGYIVETRDSDVIANKLQYLRDNPEERKQMGDKALQTAKENPWDKHTNKIIDIISDDNNSK</sequence>
<evidence type="ECO:0000256" key="1">
    <source>
        <dbReference type="ARBA" id="ARBA00022679"/>
    </source>
</evidence>
<evidence type="ECO:0000259" key="2">
    <source>
        <dbReference type="Pfam" id="PF00534"/>
    </source>
</evidence>
<evidence type="ECO:0000313" key="4">
    <source>
        <dbReference type="Proteomes" id="UP000002071"/>
    </source>
</evidence>
<feature type="domain" description="Glycosyl transferase family 1" evidence="2">
    <location>
        <begin position="209"/>
        <end position="359"/>
    </location>
</feature>
<organism evidence="3 4">
    <name type="scientific">Halorhabdus utahensis (strain DSM 12940 / JCM 11049 / AX-2)</name>
    <dbReference type="NCBI Taxonomy" id="519442"/>
    <lineage>
        <taxon>Archaea</taxon>
        <taxon>Methanobacteriati</taxon>
        <taxon>Methanobacteriota</taxon>
        <taxon>Stenosarchaea group</taxon>
        <taxon>Halobacteria</taxon>
        <taxon>Halobacteriales</taxon>
        <taxon>Haloarculaceae</taxon>
        <taxon>Halorhabdus</taxon>
    </lineage>
</organism>
<dbReference type="RefSeq" id="WP_015788875.1">
    <property type="nucleotide sequence ID" value="NC_013158.1"/>
</dbReference>
<gene>
    <name evidence="3" type="ordered locus">Huta_1121</name>
</gene>
<keyword evidence="4" id="KW-1185">Reference proteome</keyword>
<dbReference type="OrthoDB" id="132546at2157"/>
<dbReference type="CDD" id="cd03801">
    <property type="entry name" value="GT4_PimA-like"/>
    <property type="match status" value="1"/>
</dbReference>
<dbReference type="Gene3D" id="3.40.50.2000">
    <property type="entry name" value="Glycogen Phosphorylase B"/>
    <property type="match status" value="2"/>
</dbReference>
<dbReference type="KEGG" id="hut:Huta_1121"/>
<dbReference type="CAZy" id="GT4">
    <property type="family name" value="Glycosyltransferase Family 4"/>
</dbReference>
<dbReference type="Proteomes" id="UP000002071">
    <property type="component" value="Chromosome"/>
</dbReference>
<reference evidence="3 4" key="1">
    <citation type="journal article" date="2009" name="Stand. Genomic Sci.">
        <title>Complete genome sequence of Halorhabdus utahensis type strain (AX-2).</title>
        <authorList>
            <person name="Anderson I."/>
            <person name="Tindall B.J."/>
            <person name="Pomrenke H."/>
            <person name="Goker M."/>
            <person name="Lapidus A."/>
            <person name="Nolan M."/>
            <person name="Copeland A."/>
            <person name="Glavina Del Rio T."/>
            <person name="Chen F."/>
            <person name="Tice H."/>
            <person name="Cheng J.F."/>
            <person name="Lucas S."/>
            <person name="Chertkov O."/>
            <person name="Bruce D."/>
            <person name="Brettin T."/>
            <person name="Detter J.C."/>
            <person name="Han C."/>
            <person name="Goodwin L."/>
            <person name="Land M."/>
            <person name="Hauser L."/>
            <person name="Chang Y.J."/>
            <person name="Jeffries C.D."/>
            <person name="Pitluck S."/>
            <person name="Pati A."/>
            <person name="Mavromatis K."/>
            <person name="Ivanova N."/>
            <person name="Ovchinnikova G."/>
            <person name="Chen A."/>
            <person name="Palaniappan K."/>
            <person name="Chain P."/>
            <person name="Rohde M."/>
            <person name="Bristow J."/>
            <person name="Eisen J.A."/>
            <person name="Markowitz V."/>
            <person name="Hugenholtz P."/>
            <person name="Kyrpides N.C."/>
            <person name="Klenk H.P."/>
        </authorList>
    </citation>
    <scope>NUCLEOTIDE SEQUENCE [LARGE SCALE GENOMIC DNA]</scope>
    <source>
        <strain evidence="4">DSM 12940 / JCM 11049 / AX-2</strain>
    </source>
</reference>
<keyword evidence="1 3" id="KW-0808">Transferase</keyword>
<proteinExistence type="predicted"/>
<dbReference type="SUPFAM" id="SSF53756">
    <property type="entry name" value="UDP-Glycosyltransferase/glycogen phosphorylase"/>
    <property type="match status" value="1"/>
</dbReference>
<dbReference type="eggNOG" id="arCOG01403">
    <property type="taxonomic scope" value="Archaea"/>
</dbReference>